<evidence type="ECO:0000259" key="2">
    <source>
        <dbReference type="Pfam" id="PF17775"/>
    </source>
</evidence>
<organism evidence="3 4">
    <name type="scientific">Rubritalea halochordaticola</name>
    <dbReference type="NCBI Taxonomy" id="714537"/>
    <lineage>
        <taxon>Bacteria</taxon>
        <taxon>Pseudomonadati</taxon>
        <taxon>Verrucomicrobiota</taxon>
        <taxon>Verrucomicrobiia</taxon>
        <taxon>Verrucomicrobiales</taxon>
        <taxon>Rubritaleaceae</taxon>
        <taxon>Rubritalea</taxon>
    </lineage>
</organism>
<dbReference type="InterPro" id="IPR048469">
    <property type="entry name" value="YchJ-like_M"/>
</dbReference>
<accession>A0ABP9V071</accession>
<dbReference type="SUPFAM" id="SSF54427">
    <property type="entry name" value="NTF2-like"/>
    <property type="match status" value="1"/>
</dbReference>
<dbReference type="RefSeq" id="WP_346188809.1">
    <property type="nucleotide sequence ID" value="NZ_BAABRL010000006.1"/>
</dbReference>
<evidence type="ECO:0000313" key="3">
    <source>
        <dbReference type="EMBL" id="GAA5496081.1"/>
    </source>
</evidence>
<evidence type="ECO:0000313" key="4">
    <source>
        <dbReference type="Proteomes" id="UP001424741"/>
    </source>
</evidence>
<comment type="caution">
    <text evidence="3">The sequence shown here is derived from an EMBL/GenBank/DDBJ whole genome shotgun (WGS) entry which is preliminary data.</text>
</comment>
<dbReference type="PANTHER" id="PTHR33747:SF1">
    <property type="entry name" value="ADENYLATE CYCLASE-ASSOCIATED CAP C-TERMINAL DOMAIN-CONTAINING PROTEIN"/>
    <property type="match status" value="1"/>
</dbReference>
<feature type="domain" description="YchJ-like middle NTF2-like" evidence="2">
    <location>
        <begin position="55"/>
        <end position="154"/>
    </location>
</feature>
<dbReference type="Proteomes" id="UP001424741">
    <property type="component" value="Unassembled WGS sequence"/>
</dbReference>
<proteinExistence type="inferred from homology"/>
<dbReference type="Gene3D" id="3.10.450.50">
    <property type="match status" value="1"/>
</dbReference>
<dbReference type="InterPro" id="IPR032710">
    <property type="entry name" value="NTF2-like_dom_sf"/>
</dbReference>
<reference evidence="3 4" key="1">
    <citation type="submission" date="2024-02" db="EMBL/GenBank/DDBJ databases">
        <title>Rubritalea halochordaticola NBRC 107102.</title>
        <authorList>
            <person name="Ichikawa N."/>
            <person name="Katano-Makiyama Y."/>
            <person name="Hidaka K."/>
        </authorList>
    </citation>
    <scope>NUCLEOTIDE SEQUENCE [LARGE SCALE GENOMIC DNA]</scope>
    <source>
        <strain evidence="3 4">NBRC 107102</strain>
    </source>
</reference>
<comment type="similarity">
    <text evidence="1">Belongs to the UPF0225 family.</text>
</comment>
<dbReference type="HAMAP" id="MF_00612">
    <property type="entry name" value="UPF0225"/>
    <property type="match status" value="1"/>
</dbReference>
<protein>
    <recommendedName>
        <fullName evidence="1">UPF0225 protein Rhal01_02262</fullName>
    </recommendedName>
</protein>
<dbReference type="Pfam" id="PF17775">
    <property type="entry name" value="YchJ_M-like"/>
    <property type="match status" value="1"/>
</dbReference>
<evidence type="ECO:0000256" key="1">
    <source>
        <dbReference type="HAMAP-Rule" id="MF_00612"/>
    </source>
</evidence>
<sequence length="156" mass="18385">MEENEAPREEESQQEENNQERVLRIRLRTECPCGTGKPYVDCCRDYHTGKRAPETAEQLMRSRYTAYFFRLADYLVGTQHPDTRPRGIREELEQTMPDMMWRSLKILSTSKGQKADNKGKVEFVATLHHEGKLLQHHEKSRFKKLKGKWKYLDAKG</sequence>
<dbReference type="PANTHER" id="PTHR33747">
    <property type="entry name" value="UPF0225 PROTEIN SCO1677"/>
    <property type="match status" value="1"/>
</dbReference>
<gene>
    <name evidence="3" type="ORF">Rhal01_02262</name>
</gene>
<name>A0ABP9V071_9BACT</name>
<keyword evidence="4" id="KW-1185">Reference proteome</keyword>
<dbReference type="EMBL" id="BAABRL010000006">
    <property type="protein sequence ID" value="GAA5496081.1"/>
    <property type="molecule type" value="Genomic_DNA"/>
</dbReference>
<dbReference type="InterPro" id="IPR023006">
    <property type="entry name" value="YchJ-like"/>
</dbReference>